<dbReference type="AlphaFoldDB" id="A0A8H7ZER9"/>
<dbReference type="PANTHER" id="PTHR28259">
    <property type="entry name" value="FLUORIDE EXPORT PROTEIN 1-RELATED"/>
    <property type="match status" value="1"/>
</dbReference>
<feature type="region of interest" description="Disordered" evidence="9">
    <location>
        <begin position="25"/>
        <end position="93"/>
    </location>
</feature>
<sequence>MAHQRKNFGNDKKHKHISYQYSCDSFGMESNSTMPKRQSLDIGNSDMPKRESLDRVSSGMPRRGSLERGSSDMYRRQSLERGSSDMQRHQSYEEARLQRRRTMETDLATMEAESIGDALPEGFKGEGLEEKAEAIIVTKSRKYVPIILNIVHGAIWGVLVRKGLIQLTTYDGSYLSGVIWANFAACVVMGWAVDAEEIWMTLLDNNTYSTKGAIPLYTGITTGFCGTVSSFSTFILDAFNESANTVIGKHHHYPNRAYGIMEFLAVVLAQLGLSMMGFYIGKHISQVIDKYVVPMSEKVYRALELLSMAIGVSLVIITCFLIGFKSHGAWRSWTFSMLFAPFGAIFRFYLSKYLNTKVNNFPMGTFTANILGTLLLAIFTLIGRGKLPSGGRINAHVMGCHVLVGLDDGFCGALTTVSTFVAELFALKTFHSYRYGVVSVMIGFALMILILGSYNWTVGLTDPVCS</sequence>
<feature type="transmembrane region" description="Helical" evidence="10">
    <location>
        <begin position="402"/>
        <end position="426"/>
    </location>
</feature>
<accession>A0A8H7ZER9</accession>
<keyword evidence="6 10" id="KW-0472">Membrane</keyword>
<keyword evidence="12" id="KW-1185">Reference proteome</keyword>
<feature type="transmembrane region" description="Helical" evidence="10">
    <location>
        <begin position="302"/>
        <end position="324"/>
    </location>
</feature>
<feature type="transmembrane region" description="Helical" evidence="10">
    <location>
        <begin position="172"/>
        <end position="193"/>
    </location>
</feature>
<evidence type="ECO:0000256" key="1">
    <source>
        <dbReference type="ARBA" id="ARBA00002598"/>
    </source>
</evidence>
<evidence type="ECO:0000256" key="8">
    <source>
        <dbReference type="ARBA" id="ARBA00035585"/>
    </source>
</evidence>
<comment type="subcellular location">
    <subcellularLocation>
        <location evidence="2">Cell membrane</location>
        <topology evidence="2">Multi-pass membrane protein</topology>
    </subcellularLocation>
</comment>
<protein>
    <recommendedName>
        <fullName evidence="13">Fluoride export protein 1</fullName>
    </recommendedName>
</protein>
<reference evidence="11 12" key="1">
    <citation type="submission" date="2020-12" db="EMBL/GenBank/DDBJ databases">
        <title>Effect of drift, selection, and recombination on the evolution of hybrid genomes in Candida yeast pathogens.</title>
        <authorList>
            <person name="Mixao V."/>
            <person name="Ksiezopolska E."/>
            <person name="Saus E."/>
            <person name="Boekhout T."/>
            <person name="Gacser A."/>
            <person name="Gabaldon T."/>
        </authorList>
    </citation>
    <scope>NUCLEOTIDE SEQUENCE [LARGE SCALE GENOMIC DNA]</scope>
    <source>
        <strain evidence="11 12">BP57</strain>
    </source>
</reference>
<feature type="transmembrane region" description="Helical" evidence="10">
    <location>
        <begin position="143"/>
        <end position="160"/>
    </location>
</feature>
<keyword evidence="5 10" id="KW-1133">Transmembrane helix</keyword>
<feature type="compositionally biased region" description="Polar residues" evidence="9">
    <location>
        <begin position="25"/>
        <end position="36"/>
    </location>
</feature>
<evidence type="ECO:0000256" key="2">
    <source>
        <dbReference type="ARBA" id="ARBA00004651"/>
    </source>
</evidence>
<evidence type="ECO:0000256" key="4">
    <source>
        <dbReference type="ARBA" id="ARBA00022692"/>
    </source>
</evidence>
<organism evidence="11 12">
    <name type="scientific">Candida metapsilosis</name>
    <dbReference type="NCBI Taxonomy" id="273372"/>
    <lineage>
        <taxon>Eukaryota</taxon>
        <taxon>Fungi</taxon>
        <taxon>Dikarya</taxon>
        <taxon>Ascomycota</taxon>
        <taxon>Saccharomycotina</taxon>
        <taxon>Pichiomycetes</taxon>
        <taxon>Debaryomycetaceae</taxon>
        <taxon>Candida/Lodderomyces clade</taxon>
        <taxon>Candida</taxon>
    </lineage>
</organism>
<evidence type="ECO:0000256" key="3">
    <source>
        <dbReference type="ARBA" id="ARBA00022475"/>
    </source>
</evidence>
<dbReference type="GeneID" id="93651595"/>
<dbReference type="OrthoDB" id="409792at2759"/>
<feature type="transmembrane region" description="Helical" evidence="10">
    <location>
        <begin position="330"/>
        <end position="349"/>
    </location>
</feature>
<evidence type="ECO:0008006" key="13">
    <source>
        <dbReference type="Google" id="ProtNLM"/>
    </source>
</evidence>
<dbReference type="PANTHER" id="PTHR28259:SF1">
    <property type="entry name" value="FLUORIDE EXPORT PROTEIN 1-RELATED"/>
    <property type="match status" value="1"/>
</dbReference>
<keyword evidence="3" id="KW-1003">Cell membrane</keyword>
<comment type="function">
    <text evidence="1">Fluoride channel required for the rapid expulsion of cytoplasmic fluoride.</text>
</comment>
<feature type="transmembrane region" description="Helical" evidence="10">
    <location>
        <begin position="433"/>
        <end position="454"/>
    </location>
</feature>
<evidence type="ECO:0000256" key="7">
    <source>
        <dbReference type="ARBA" id="ARBA00035120"/>
    </source>
</evidence>
<name>A0A8H7ZER9_9ASCO</name>
<gene>
    <name evidence="11" type="ORF">I9W82_002966</name>
</gene>
<comment type="catalytic activity">
    <reaction evidence="8">
        <text>fluoride(in) = fluoride(out)</text>
        <dbReference type="Rhea" id="RHEA:76159"/>
        <dbReference type="ChEBI" id="CHEBI:17051"/>
    </reaction>
    <physiologicalReaction direction="left-to-right" evidence="8">
        <dbReference type="Rhea" id="RHEA:76160"/>
    </physiologicalReaction>
</comment>
<dbReference type="GO" id="GO:0005886">
    <property type="term" value="C:plasma membrane"/>
    <property type="evidence" value="ECO:0007669"/>
    <property type="project" value="UniProtKB-SubCell"/>
</dbReference>
<feature type="transmembrane region" description="Helical" evidence="10">
    <location>
        <begin position="214"/>
        <end position="236"/>
    </location>
</feature>
<evidence type="ECO:0000256" key="10">
    <source>
        <dbReference type="SAM" id="Phobius"/>
    </source>
</evidence>
<feature type="transmembrane region" description="Helical" evidence="10">
    <location>
        <begin position="361"/>
        <end position="382"/>
    </location>
</feature>
<comment type="caution">
    <text evidence="11">The sequence shown here is derived from an EMBL/GenBank/DDBJ whole genome shotgun (WGS) entry which is preliminary data.</text>
</comment>
<dbReference type="RefSeq" id="XP_067548315.1">
    <property type="nucleotide sequence ID" value="XM_067691879.1"/>
</dbReference>
<evidence type="ECO:0000313" key="12">
    <source>
        <dbReference type="Proteomes" id="UP000669133"/>
    </source>
</evidence>
<feature type="compositionally biased region" description="Basic and acidic residues" evidence="9">
    <location>
        <begin position="64"/>
        <end position="93"/>
    </location>
</feature>
<dbReference type="InterPro" id="IPR003691">
    <property type="entry name" value="FluC"/>
</dbReference>
<keyword evidence="4 10" id="KW-0812">Transmembrane</keyword>
<feature type="transmembrane region" description="Helical" evidence="10">
    <location>
        <begin position="256"/>
        <end position="281"/>
    </location>
</feature>
<evidence type="ECO:0000256" key="6">
    <source>
        <dbReference type="ARBA" id="ARBA00023136"/>
    </source>
</evidence>
<evidence type="ECO:0000313" key="11">
    <source>
        <dbReference type="EMBL" id="KAG5419199.1"/>
    </source>
</evidence>
<evidence type="ECO:0000256" key="9">
    <source>
        <dbReference type="SAM" id="MobiDB-lite"/>
    </source>
</evidence>
<dbReference type="Pfam" id="PF02537">
    <property type="entry name" value="CRCB"/>
    <property type="match status" value="2"/>
</dbReference>
<dbReference type="GO" id="GO:1903425">
    <property type="term" value="F:fluoride transmembrane transporter activity"/>
    <property type="evidence" value="ECO:0007669"/>
    <property type="project" value="TreeGrafter"/>
</dbReference>
<dbReference type="Proteomes" id="UP000669133">
    <property type="component" value="Unassembled WGS sequence"/>
</dbReference>
<proteinExistence type="inferred from homology"/>
<comment type="similarity">
    <text evidence="7">Belongs to the fluoride channel Fluc/FEX (TC 1.A.43) family.</text>
</comment>
<dbReference type="EMBL" id="JAEOAQ010000003">
    <property type="protein sequence ID" value="KAG5419199.1"/>
    <property type="molecule type" value="Genomic_DNA"/>
</dbReference>
<evidence type="ECO:0000256" key="5">
    <source>
        <dbReference type="ARBA" id="ARBA00022989"/>
    </source>
</evidence>